<keyword evidence="2" id="KW-0159">Chromosome partition</keyword>
<feature type="domain" description="HTH cro/C1-type" evidence="4">
    <location>
        <begin position="133"/>
        <end position="160"/>
    </location>
</feature>
<dbReference type="PANTHER" id="PTHR33375">
    <property type="entry name" value="CHROMOSOME-PARTITIONING PROTEIN PARB-RELATED"/>
    <property type="match status" value="1"/>
</dbReference>
<dbReference type="Gene3D" id="3.90.1530.30">
    <property type="match status" value="1"/>
</dbReference>
<dbReference type="InterPro" id="IPR036086">
    <property type="entry name" value="ParB/Sulfiredoxin_sf"/>
</dbReference>
<keyword evidence="3 5" id="KW-0238">DNA-binding</keyword>
<dbReference type="RefSeq" id="WP_177206133.1">
    <property type="nucleotide sequence ID" value="NZ_FOXR01000021.1"/>
</dbReference>
<dbReference type="Pfam" id="PF02195">
    <property type="entry name" value="ParB_N"/>
    <property type="match status" value="1"/>
</dbReference>
<dbReference type="EMBL" id="FOXR01000021">
    <property type="protein sequence ID" value="SFQ25819.1"/>
    <property type="molecule type" value="Genomic_DNA"/>
</dbReference>
<dbReference type="Pfam" id="PF23552">
    <property type="entry name" value="ParB_C"/>
    <property type="match status" value="1"/>
</dbReference>
<dbReference type="AlphaFoldDB" id="A0A1I5X1I4"/>
<dbReference type="GO" id="GO:0045881">
    <property type="term" value="P:positive regulation of sporulation resulting in formation of a cellular spore"/>
    <property type="evidence" value="ECO:0007669"/>
    <property type="project" value="TreeGrafter"/>
</dbReference>
<dbReference type="SMART" id="SM00470">
    <property type="entry name" value="ParB"/>
    <property type="match status" value="1"/>
</dbReference>
<evidence type="ECO:0000256" key="3">
    <source>
        <dbReference type="ARBA" id="ARBA00023125"/>
    </source>
</evidence>
<keyword evidence="6" id="KW-1185">Reference proteome</keyword>
<evidence type="ECO:0000313" key="5">
    <source>
        <dbReference type="EMBL" id="SFQ25819.1"/>
    </source>
</evidence>
<dbReference type="STRING" id="937334.SAMN05444406_12117"/>
<proteinExistence type="inferred from homology"/>
<dbReference type="Gene3D" id="1.10.10.730">
    <property type="entry name" value="KorB DNA-binding domain"/>
    <property type="match status" value="1"/>
</dbReference>
<dbReference type="PROSITE" id="PS50943">
    <property type="entry name" value="HTH_CROC1"/>
    <property type="match status" value="1"/>
</dbReference>
<evidence type="ECO:0000256" key="2">
    <source>
        <dbReference type="ARBA" id="ARBA00022829"/>
    </source>
</evidence>
<accession>A0A1I5X1I4</accession>
<dbReference type="GO" id="GO:0005694">
    <property type="term" value="C:chromosome"/>
    <property type="evidence" value="ECO:0007669"/>
    <property type="project" value="TreeGrafter"/>
</dbReference>
<dbReference type="InterPro" id="IPR004437">
    <property type="entry name" value="ParB/RepB/Spo0J"/>
</dbReference>
<dbReference type="CDD" id="cd00093">
    <property type="entry name" value="HTH_XRE"/>
    <property type="match status" value="1"/>
</dbReference>
<dbReference type="GO" id="GO:0007059">
    <property type="term" value="P:chromosome segregation"/>
    <property type="evidence" value="ECO:0007669"/>
    <property type="project" value="UniProtKB-KW"/>
</dbReference>
<dbReference type="PANTHER" id="PTHR33375:SF1">
    <property type="entry name" value="CHROMOSOME-PARTITIONING PROTEIN PARB-RELATED"/>
    <property type="match status" value="1"/>
</dbReference>
<dbReference type="InterPro" id="IPR050336">
    <property type="entry name" value="Chromosome_partition/occlusion"/>
</dbReference>
<dbReference type="InterPro" id="IPR001387">
    <property type="entry name" value="Cro/C1-type_HTH"/>
</dbReference>
<reference evidence="5 6" key="1">
    <citation type="submission" date="2016-10" db="EMBL/GenBank/DDBJ databases">
        <authorList>
            <person name="de Groot N.N."/>
        </authorList>
    </citation>
    <scope>NUCLEOTIDE SEQUENCE [LARGE SCALE GENOMIC DNA]</scope>
    <source>
        <strain evidence="5 6">DSM 20678</strain>
    </source>
</reference>
<dbReference type="SUPFAM" id="SSF110849">
    <property type="entry name" value="ParB/Sulfiredoxin"/>
    <property type="match status" value="1"/>
</dbReference>
<protein>
    <submittedName>
        <fullName evidence="5">Chromosome segregation DNA-binding protein</fullName>
    </submittedName>
</protein>
<name>A0A1I5X1I4_9FIRM</name>
<evidence type="ECO:0000313" key="6">
    <source>
        <dbReference type="Proteomes" id="UP000198577"/>
    </source>
</evidence>
<dbReference type="Pfam" id="PF17762">
    <property type="entry name" value="HTH_ParB"/>
    <property type="match status" value="1"/>
</dbReference>
<dbReference type="InterPro" id="IPR003115">
    <property type="entry name" value="ParB_N"/>
</dbReference>
<evidence type="ECO:0000256" key="1">
    <source>
        <dbReference type="ARBA" id="ARBA00006295"/>
    </source>
</evidence>
<dbReference type="SUPFAM" id="SSF109709">
    <property type="entry name" value="KorB DNA-binding domain-like"/>
    <property type="match status" value="1"/>
</dbReference>
<dbReference type="GO" id="GO:0003677">
    <property type="term" value="F:DNA binding"/>
    <property type="evidence" value="ECO:0007669"/>
    <property type="project" value="UniProtKB-KW"/>
</dbReference>
<comment type="similarity">
    <text evidence="1">Belongs to the ParB family.</text>
</comment>
<sequence>MAKRGLGRGLDALLQPYDAQMISSGREAIQEIKITDIDPNVNQPRKRFDEQKIMELAQSIKQYGVVQPIIVKPNNGRYIIVVGERRWRAARLAGLTHIPAIVRDVDKRELVEIALIENLQREDLNPIEEAQGIRQLIEEYGLTQEQVAERIGWSRSAVANALRLLSLSDEIKSYLEDGRLTSGHARALLAVEDEQMRLMLAKKIVEKGLSVREVEQIVRNLKGRIGDKEKNKKTSTNKPGYILEIEASLEERFGTRVQITPGKKKGVIQIEYYSDSDLERIVEKLMS</sequence>
<gene>
    <name evidence="5" type="ORF">SAMN05444406_12117</name>
</gene>
<dbReference type="FunFam" id="3.90.1530.30:FF:000001">
    <property type="entry name" value="Chromosome partitioning protein ParB"/>
    <property type="match status" value="1"/>
</dbReference>
<organism evidence="5 6">
    <name type="scientific">Caldicoprobacter faecalis</name>
    <dbReference type="NCBI Taxonomy" id="937334"/>
    <lineage>
        <taxon>Bacteria</taxon>
        <taxon>Bacillati</taxon>
        <taxon>Bacillota</taxon>
        <taxon>Clostridia</taxon>
        <taxon>Caldicoprobacterales</taxon>
        <taxon>Caldicoprobacteraceae</taxon>
        <taxon>Caldicoprobacter</taxon>
    </lineage>
</organism>
<dbReference type="Proteomes" id="UP000198577">
    <property type="component" value="Unassembled WGS sequence"/>
</dbReference>
<dbReference type="NCBIfam" id="TIGR00180">
    <property type="entry name" value="parB_part"/>
    <property type="match status" value="1"/>
</dbReference>
<dbReference type="CDD" id="cd16393">
    <property type="entry name" value="SPO0J_N"/>
    <property type="match status" value="1"/>
</dbReference>
<dbReference type="InterPro" id="IPR042075">
    <property type="entry name" value="KorB_DNA-db"/>
</dbReference>
<dbReference type="InterPro" id="IPR041468">
    <property type="entry name" value="HTH_ParB/Spo0J"/>
</dbReference>
<dbReference type="InterPro" id="IPR057240">
    <property type="entry name" value="ParB_dimer_C"/>
</dbReference>
<evidence type="ECO:0000259" key="4">
    <source>
        <dbReference type="PROSITE" id="PS50943"/>
    </source>
</evidence>